<dbReference type="Proteomes" id="UP001163835">
    <property type="component" value="Unassembled WGS sequence"/>
</dbReference>
<organism evidence="1 2">
    <name type="scientific">Lentinula aff. lateritia</name>
    <dbReference type="NCBI Taxonomy" id="2804960"/>
    <lineage>
        <taxon>Eukaryota</taxon>
        <taxon>Fungi</taxon>
        <taxon>Dikarya</taxon>
        <taxon>Basidiomycota</taxon>
        <taxon>Agaricomycotina</taxon>
        <taxon>Agaricomycetes</taxon>
        <taxon>Agaricomycetidae</taxon>
        <taxon>Agaricales</taxon>
        <taxon>Marasmiineae</taxon>
        <taxon>Omphalotaceae</taxon>
        <taxon>Lentinula</taxon>
    </lineage>
</organism>
<dbReference type="EMBL" id="MU795819">
    <property type="protein sequence ID" value="KAJ3804765.1"/>
    <property type="molecule type" value="Genomic_DNA"/>
</dbReference>
<evidence type="ECO:0000313" key="1">
    <source>
        <dbReference type="EMBL" id="KAJ3804765.1"/>
    </source>
</evidence>
<comment type="caution">
    <text evidence="1">The sequence shown here is derived from an EMBL/GenBank/DDBJ whole genome shotgun (WGS) entry which is preliminary data.</text>
</comment>
<evidence type="ECO:0000313" key="2">
    <source>
        <dbReference type="Proteomes" id="UP001163835"/>
    </source>
</evidence>
<reference evidence="1" key="1">
    <citation type="submission" date="2022-09" db="EMBL/GenBank/DDBJ databases">
        <title>A Global Phylogenomic Analysis of the Shiitake Genus Lentinula.</title>
        <authorList>
            <consortium name="DOE Joint Genome Institute"/>
            <person name="Sierra-Patev S."/>
            <person name="Min B."/>
            <person name="Naranjo-Ortiz M."/>
            <person name="Looney B."/>
            <person name="Konkel Z."/>
            <person name="Slot J.C."/>
            <person name="Sakamoto Y."/>
            <person name="Steenwyk J.L."/>
            <person name="Rokas A."/>
            <person name="Carro J."/>
            <person name="Camarero S."/>
            <person name="Ferreira P."/>
            <person name="Molpeceres G."/>
            <person name="Ruiz-Duenas F.J."/>
            <person name="Serrano A."/>
            <person name="Henrissat B."/>
            <person name="Drula E."/>
            <person name="Hughes K.W."/>
            <person name="Mata J.L."/>
            <person name="Ishikawa N.K."/>
            <person name="Vargas-Isla R."/>
            <person name="Ushijima S."/>
            <person name="Smith C.A."/>
            <person name="Ahrendt S."/>
            <person name="Andreopoulos W."/>
            <person name="He G."/>
            <person name="Labutti K."/>
            <person name="Lipzen A."/>
            <person name="Ng V."/>
            <person name="Riley R."/>
            <person name="Sandor L."/>
            <person name="Barry K."/>
            <person name="Martinez A.T."/>
            <person name="Xiao Y."/>
            <person name="Gibbons J.G."/>
            <person name="Terashima K."/>
            <person name="Grigoriev I.V."/>
            <person name="Hibbett D.S."/>
        </authorList>
    </citation>
    <scope>NUCLEOTIDE SEQUENCE</scope>
    <source>
        <strain evidence="1">TMI1499</strain>
    </source>
</reference>
<protein>
    <submittedName>
        <fullName evidence="1">Uncharacterized protein</fullName>
    </submittedName>
</protein>
<sequence>MNKISETHQQNLSRGLTLANVQEALKLSANQKAPGLDGICYEIWKIIHARYKNAAAHNKEAFNIIKVLQRVYNDIETHGMAEGTKFSESWMCPLYKKNDRAQIANYRPISLLNSDYKL</sequence>
<name>A0ACC1TJT7_9AGAR</name>
<accession>A0ACC1TJT7</accession>
<keyword evidence="2" id="KW-1185">Reference proteome</keyword>
<proteinExistence type="predicted"/>
<gene>
    <name evidence="1" type="ORF">F5876DRAFT_52911</name>
</gene>